<reference evidence="2 3" key="1">
    <citation type="submission" date="2024-02" db="EMBL/GenBank/DDBJ databases">
        <authorList>
            <person name="Chen Y."/>
            <person name="Shah S."/>
            <person name="Dougan E. K."/>
            <person name="Thang M."/>
            <person name="Chan C."/>
        </authorList>
    </citation>
    <scope>NUCLEOTIDE SEQUENCE [LARGE SCALE GENOMIC DNA]</scope>
</reference>
<proteinExistence type="predicted"/>
<dbReference type="Proteomes" id="UP001642464">
    <property type="component" value="Unassembled WGS sequence"/>
</dbReference>
<gene>
    <name evidence="2" type="ORF">SCF082_LOCUS46249</name>
</gene>
<feature type="compositionally biased region" description="Basic and acidic residues" evidence="1">
    <location>
        <begin position="274"/>
        <end position="283"/>
    </location>
</feature>
<comment type="caution">
    <text evidence="2">The sequence shown here is derived from an EMBL/GenBank/DDBJ whole genome shotgun (WGS) entry which is preliminary data.</text>
</comment>
<dbReference type="EMBL" id="CAXAMM010041338">
    <property type="protein sequence ID" value="CAK9098710.1"/>
    <property type="molecule type" value="Genomic_DNA"/>
</dbReference>
<keyword evidence="3" id="KW-1185">Reference proteome</keyword>
<name>A0ABP0RGQ2_9DINO</name>
<organism evidence="2 3">
    <name type="scientific">Durusdinium trenchii</name>
    <dbReference type="NCBI Taxonomy" id="1381693"/>
    <lineage>
        <taxon>Eukaryota</taxon>
        <taxon>Sar</taxon>
        <taxon>Alveolata</taxon>
        <taxon>Dinophyceae</taxon>
        <taxon>Suessiales</taxon>
        <taxon>Symbiodiniaceae</taxon>
        <taxon>Durusdinium</taxon>
    </lineage>
</organism>
<protein>
    <submittedName>
        <fullName evidence="2">Uncharacterized protein</fullName>
    </submittedName>
</protein>
<sequence length="293" mass="32348">MSAGQPTLSKAGNGKVNRALTRQEQKALDKEVPWQAIMEMEPHIVQEYVKSAQAEESSWNQFNSVIPRSGEEAKQVFKDPVLAKRILKARAAYRDKAKGQGPIKAKCRVVALGHLDPDLRELSRESATPTRQAEYMVYAFFTCGVNHMLLDGSDSWHLWICRSSLSAESSAADTSIERASFLAYMMAEVLQKQPSFKLSRDAVDGSYKIYHDTGLQGWVGPYDIAEFTPAAGTEDLTKYLVDPAVRRAAAAAAAPRAPRARDDASPPPIPTEPAPRKTLRDIKLPSLFSSRKS</sequence>
<evidence type="ECO:0000313" key="3">
    <source>
        <dbReference type="Proteomes" id="UP001642464"/>
    </source>
</evidence>
<accession>A0ABP0RGQ2</accession>
<evidence type="ECO:0000313" key="2">
    <source>
        <dbReference type="EMBL" id="CAK9098710.1"/>
    </source>
</evidence>
<feature type="region of interest" description="Disordered" evidence="1">
    <location>
        <begin position="251"/>
        <end position="293"/>
    </location>
</feature>
<evidence type="ECO:0000256" key="1">
    <source>
        <dbReference type="SAM" id="MobiDB-lite"/>
    </source>
</evidence>